<dbReference type="Pfam" id="PF01380">
    <property type="entry name" value="SIS"/>
    <property type="match status" value="1"/>
</dbReference>
<dbReference type="CDD" id="cd04604">
    <property type="entry name" value="CBS_pair_SIS_assoc"/>
    <property type="match status" value="1"/>
</dbReference>
<dbReference type="GO" id="GO:0019146">
    <property type="term" value="F:arabinose-5-phosphate isomerase activity"/>
    <property type="evidence" value="ECO:0007669"/>
    <property type="project" value="UniProtKB-ARBA"/>
</dbReference>
<dbReference type="EMBL" id="JACXWD010000074">
    <property type="protein sequence ID" value="MBD3869300.1"/>
    <property type="molecule type" value="Genomic_DNA"/>
</dbReference>
<evidence type="ECO:0000256" key="6">
    <source>
        <dbReference type="PIRSR" id="PIRSR004692-3"/>
    </source>
</evidence>
<dbReference type="AlphaFoldDB" id="A0A8J7C2N5"/>
<dbReference type="CDD" id="cd05014">
    <property type="entry name" value="SIS_Kpsf"/>
    <property type="match status" value="1"/>
</dbReference>
<dbReference type="PANTHER" id="PTHR42745:SF1">
    <property type="entry name" value="ARABINOSE 5-PHOSPHATE ISOMERASE KDSD"/>
    <property type="match status" value="1"/>
</dbReference>
<dbReference type="GO" id="GO:1901135">
    <property type="term" value="P:carbohydrate derivative metabolic process"/>
    <property type="evidence" value="ECO:0007669"/>
    <property type="project" value="InterPro"/>
</dbReference>
<evidence type="ECO:0000313" key="10">
    <source>
        <dbReference type="EMBL" id="MBD3869300.1"/>
    </source>
</evidence>
<evidence type="ECO:0000256" key="4">
    <source>
        <dbReference type="PIRNR" id="PIRNR004692"/>
    </source>
</evidence>
<evidence type="ECO:0000256" key="5">
    <source>
        <dbReference type="PIRSR" id="PIRSR004692-2"/>
    </source>
</evidence>
<dbReference type="NCBIfam" id="TIGR00393">
    <property type="entry name" value="kpsF"/>
    <property type="match status" value="1"/>
</dbReference>
<dbReference type="InterPro" id="IPR046342">
    <property type="entry name" value="CBS_dom_sf"/>
</dbReference>
<evidence type="ECO:0000259" key="9">
    <source>
        <dbReference type="PROSITE" id="PS51464"/>
    </source>
</evidence>
<dbReference type="SMART" id="SM00116">
    <property type="entry name" value="CBS"/>
    <property type="match status" value="2"/>
</dbReference>
<dbReference type="InterPro" id="IPR001347">
    <property type="entry name" value="SIS_dom"/>
</dbReference>
<dbReference type="InterPro" id="IPR035474">
    <property type="entry name" value="SIS_Kpsf"/>
</dbReference>
<dbReference type="Pfam" id="PF00571">
    <property type="entry name" value="CBS"/>
    <property type="match status" value="2"/>
</dbReference>
<dbReference type="InterPro" id="IPR000644">
    <property type="entry name" value="CBS_dom"/>
</dbReference>
<dbReference type="InterPro" id="IPR004800">
    <property type="entry name" value="KdsD/KpsF-type"/>
</dbReference>
<dbReference type="Gene3D" id="3.40.50.10490">
    <property type="entry name" value="Glucose-6-phosphate isomerase like protein, domain 1"/>
    <property type="match status" value="1"/>
</dbReference>
<dbReference type="Gene3D" id="3.10.580.10">
    <property type="entry name" value="CBS-domain"/>
    <property type="match status" value="1"/>
</dbReference>
<feature type="binding site" evidence="5">
    <location>
        <position position="74"/>
    </location>
    <ligand>
        <name>Zn(2+)</name>
        <dbReference type="ChEBI" id="CHEBI:29105"/>
    </ligand>
</feature>
<evidence type="ECO:0000313" key="11">
    <source>
        <dbReference type="Proteomes" id="UP000648239"/>
    </source>
</evidence>
<keyword evidence="3 7" id="KW-0129">CBS domain</keyword>
<feature type="site" description="Catalytically relevant" evidence="6">
    <location>
        <position position="51"/>
    </location>
</feature>
<dbReference type="Proteomes" id="UP000648239">
    <property type="component" value="Unassembled WGS sequence"/>
</dbReference>
<dbReference type="PIRSF" id="PIRSF004692">
    <property type="entry name" value="KdsD_KpsF"/>
    <property type="match status" value="1"/>
</dbReference>
<keyword evidence="5" id="KW-0479">Metal-binding</keyword>
<keyword evidence="10" id="KW-0413">Isomerase</keyword>
<dbReference type="InterPro" id="IPR050986">
    <property type="entry name" value="GutQ/KpsF_isomerases"/>
</dbReference>
<dbReference type="PANTHER" id="PTHR42745">
    <property type="match status" value="1"/>
</dbReference>
<dbReference type="PROSITE" id="PS51371">
    <property type="entry name" value="CBS"/>
    <property type="match status" value="2"/>
</dbReference>
<comment type="caution">
    <text evidence="10">The sequence shown here is derived from an EMBL/GenBank/DDBJ whole genome shotgun (WGS) entry which is preliminary data.</text>
</comment>
<comment type="similarity">
    <text evidence="1 4">Belongs to the SIS family. GutQ/KpsF subfamily.</text>
</comment>
<name>A0A8J7C2N5_9BACT</name>
<organism evidence="10 11">
    <name type="scientific">Candidatus Polarisedimenticola svalbardensis</name>
    <dbReference type="NCBI Taxonomy" id="2886004"/>
    <lineage>
        <taxon>Bacteria</taxon>
        <taxon>Pseudomonadati</taxon>
        <taxon>Acidobacteriota</taxon>
        <taxon>Candidatus Polarisedimenticolia</taxon>
        <taxon>Candidatus Polarisedimenticolales</taxon>
        <taxon>Candidatus Polarisedimenticolaceae</taxon>
        <taxon>Candidatus Polarisedimenticola</taxon>
    </lineage>
</organism>
<evidence type="ECO:0000256" key="2">
    <source>
        <dbReference type="ARBA" id="ARBA00022737"/>
    </source>
</evidence>
<dbReference type="InterPro" id="IPR046348">
    <property type="entry name" value="SIS_dom_sf"/>
</dbReference>
<evidence type="ECO:0000256" key="3">
    <source>
        <dbReference type="ARBA" id="ARBA00023122"/>
    </source>
</evidence>
<feature type="domain" description="CBS" evidence="8">
    <location>
        <begin position="201"/>
        <end position="259"/>
    </location>
</feature>
<keyword evidence="2" id="KW-0677">Repeat</keyword>
<dbReference type="SUPFAM" id="SSF53697">
    <property type="entry name" value="SIS domain"/>
    <property type="match status" value="1"/>
</dbReference>
<dbReference type="FunFam" id="3.40.50.10490:FF:000011">
    <property type="entry name" value="Arabinose 5-phosphate isomerase"/>
    <property type="match status" value="1"/>
</dbReference>
<evidence type="ECO:0000256" key="1">
    <source>
        <dbReference type="ARBA" id="ARBA00008165"/>
    </source>
</evidence>
<evidence type="ECO:0000259" key="8">
    <source>
        <dbReference type="PROSITE" id="PS51371"/>
    </source>
</evidence>
<dbReference type="GO" id="GO:0097367">
    <property type="term" value="F:carbohydrate derivative binding"/>
    <property type="evidence" value="ECO:0007669"/>
    <property type="project" value="InterPro"/>
</dbReference>
<reference evidence="10 11" key="1">
    <citation type="submission" date="2020-08" db="EMBL/GenBank/DDBJ databases">
        <title>Acidobacteriota in marine sediments use diverse sulfur dissimilation pathways.</title>
        <authorList>
            <person name="Wasmund K."/>
        </authorList>
    </citation>
    <scope>NUCLEOTIDE SEQUENCE [LARGE SCALE GENOMIC DNA]</scope>
    <source>
        <strain evidence="10">MAG AM4</strain>
    </source>
</reference>
<proteinExistence type="inferred from homology"/>
<gene>
    <name evidence="10" type="ORF">IFK94_14360</name>
</gene>
<keyword evidence="5" id="KW-0862">Zinc</keyword>
<feature type="domain" description="CBS" evidence="8">
    <location>
        <begin position="268"/>
        <end position="320"/>
    </location>
</feature>
<feature type="site" description="Catalytically relevant" evidence="6">
    <location>
        <position position="103"/>
    </location>
</feature>
<accession>A0A8J7C2N5</accession>
<evidence type="ECO:0000256" key="7">
    <source>
        <dbReference type="PROSITE-ProRule" id="PRU00703"/>
    </source>
</evidence>
<feature type="site" description="Catalytically relevant" evidence="6">
    <location>
        <position position="144"/>
    </location>
</feature>
<dbReference type="PROSITE" id="PS51464">
    <property type="entry name" value="SIS"/>
    <property type="match status" value="1"/>
</dbReference>
<protein>
    <submittedName>
        <fullName evidence="10">KpsF/GutQ family sugar-phosphate isomerase</fullName>
    </submittedName>
</protein>
<sequence>MKLVLDTARRVLTIEADAVRELADRLDGSFEEAVKLMLACRGRIVLTGLGKSGLICQKIAATLSSTGMPSLFMHPAEALHGDLGMVASGDLVLALSNSGETEEIVKLLELIRRLGAKIIALSGDPESTLARNADAHIHVGVSKEACSLDLVPTASTTAALAMGDALAIACYEQRGFTERDFARFHPGGRLGRRLIRVSDLMHRDDGIPRVDAGQSIPDTLRIMDKYKLGMVCITGDGGNLRGILTDGDLRRLLLKDGQLLKGTAGDVMVPEPVTIRPEALATEALRSMEQKRITSLPVVDTDGRLAGVIQIHDLWRTQLF</sequence>
<feature type="site" description="Catalytically relevant" evidence="6">
    <location>
        <position position="185"/>
    </location>
</feature>
<feature type="domain" description="SIS" evidence="9">
    <location>
        <begin position="33"/>
        <end position="176"/>
    </location>
</feature>
<dbReference type="GO" id="GO:0005975">
    <property type="term" value="P:carbohydrate metabolic process"/>
    <property type="evidence" value="ECO:0007669"/>
    <property type="project" value="InterPro"/>
</dbReference>
<dbReference type="GO" id="GO:0046872">
    <property type="term" value="F:metal ion binding"/>
    <property type="evidence" value="ECO:0007669"/>
    <property type="project" value="UniProtKB-KW"/>
</dbReference>